<gene>
    <name evidence="1" type="ORF">E0Z10_g1039</name>
</gene>
<dbReference type="AlphaFoldDB" id="A0A4Z0Z9R5"/>
<keyword evidence="2" id="KW-1185">Reference proteome</keyword>
<dbReference type="EMBL" id="SKBN01000010">
    <property type="protein sequence ID" value="TGJ87723.1"/>
    <property type="molecule type" value="Genomic_DNA"/>
</dbReference>
<organism evidence="1 2">
    <name type="scientific">Xylaria hypoxylon</name>
    <dbReference type="NCBI Taxonomy" id="37992"/>
    <lineage>
        <taxon>Eukaryota</taxon>
        <taxon>Fungi</taxon>
        <taxon>Dikarya</taxon>
        <taxon>Ascomycota</taxon>
        <taxon>Pezizomycotina</taxon>
        <taxon>Sordariomycetes</taxon>
        <taxon>Xylariomycetidae</taxon>
        <taxon>Xylariales</taxon>
        <taxon>Xylariaceae</taxon>
        <taxon>Xylaria</taxon>
    </lineage>
</organism>
<sequence>MEVHYKMEERNPTPVDSTKFVMIESSDTQVTVHAPLLAYHSQHFRRILNNLPLGKETHSVRIDKPFHGDVLQLFVDWVYMKSAEQVLEDKSNGIASKYRHSVFVQAWVFGDYIHAPIFQNDVAFYIMWANTGSFDWIKDMEAQWDYVPRGSTLESLLMNMVCETLIESYPDEVKEHLNQLPLDIAQKVIHLLVQGIQGQSAQSNPLEIRGGEFKWDIGKFEKYRLKEEHEV</sequence>
<protein>
    <recommendedName>
        <fullName evidence="3">BTB domain-containing protein</fullName>
    </recommendedName>
</protein>
<accession>A0A4Z0Z9R5</accession>
<proteinExistence type="predicted"/>
<evidence type="ECO:0008006" key="3">
    <source>
        <dbReference type="Google" id="ProtNLM"/>
    </source>
</evidence>
<dbReference type="CDD" id="cd18186">
    <property type="entry name" value="BTB_POZ_ZBTB_KLHL-like"/>
    <property type="match status" value="1"/>
</dbReference>
<dbReference type="OrthoDB" id="194443at2759"/>
<reference evidence="1 2" key="1">
    <citation type="submission" date="2019-03" db="EMBL/GenBank/DDBJ databases">
        <title>Draft genome sequence of Xylaria hypoxylon DSM 108379, a ubiquitous saprotrophic-parasitic fungi on hardwood.</title>
        <authorList>
            <person name="Buettner E."/>
            <person name="Leonhardt S."/>
            <person name="Gebauer A.M."/>
            <person name="Liers C."/>
            <person name="Hofrichter M."/>
            <person name="Kellner H."/>
        </authorList>
    </citation>
    <scope>NUCLEOTIDE SEQUENCE [LARGE SCALE GENOMIC DNA]</scope>
    <source>
        <strain evidence="1 2">DSM 108379</strain>
    </source>
</reference>
<evidence type="ECO:0000313" key="2">
    <source>
        <dbReference type="Proteomes" id="UP000297716"/>
    </source>
</evidence>
<dbReference type="Proteomes" id="UP000297716">
    <property type="component" value="Unassembled WGS sequence"/>
</dbReference>
<evidence type="ECO:0000313" key="1">
    <source>
        <dbReference type="EMBL" id="TGJ87723.1"/>
    </source>
</evidence>
<comment type="caution">
    <text evidence="1">The sequence shown here is derived from an EMBL/GenBank/DDBJ whole genome shotgun (WGS) entry which is preliminary data.</text>
</comment>
<name>A0A4Z0Z9R5_9PEZI</name>